<evidence type="ECO:0000313" key="8">
    <source>
        <dbReference type="EMBL" id="KAH6827660.1"/>
    </source>
</evidence>
<organism evidence="8 9">
    <name type="scientific">Perilla frutescens var. hirtella</name>
    <name type="common">Perilla citriodora</name>
    <name type="synonym">Perilla setoyensis</name>
    <dbReference type="NCBI Taxonomy" id="608512"/>
    <lineage>
        <taxon>Eukaryota</taxon>
        <taxon>Viridiplantae</taxon>
        <taxon>Streptophyta</taxon>
        <taxon>Embryophyta</taxon>
        <taxon>Tracheophyta</taxon>
        <taxon>Spermatophyta</taxon>
        <taxon>Magnoliopsida</taxon>
        <taxon>eudicotyledons</taxon>
        <taxon>Gunneridae</taxon>
        <taxon>Pentapetalae</taxon>
        <taxon>asterids</taxon>
        <taxon>lamiids</taxon>
        <taxon>Lamiales</taxon>
        <taxon>Lamiaceae</taxon>
        <taxon>Nepetoideae</taxon>
        <taxon>Elsholtzieae</taxon>
        <taxon>Perilla</taxon>
    </lineage>
</organism>
<evidence type="ECO:0000313" key="9">
    <source>
        <dbReference type="Proteomes" id="UP001190926"/>
    </source>
</evidence>
<dbReference type="GO" id="GO:0000976">
    <property type="term" value="F:transcription cis-regulatory region binding"/>
    <property type="evidence" value="ECO:0007669"/>
    <property type="project" value="TreeGrafter"/>
</dbReference>
<dbReference type="PROSITE" id="PS00036">
    <property type="entry name" value="BZIP_BASIC"/>
    <property type="match status" value="1"/>
</dbReference>
<name>A0AAD4J5M6_PERFH</name>
<evidence type="ECO:0000259" key="7">
    <source>
        <dbReference type="PROSITE" id="PS50217"/>
    </source>
</evidence>
<evidence type="ECO:0000256" key="4">
    <source>
        <dbReference type="ARBA" id="ARBA00023163"/>
    </source>
</evidence>
<keyword evidence="6" id="KW-0175">Coiled coil</keyword>
<reference evidence="8 9" key="1">
    <citation type="journal article" date="2021" name="Nat. Commun.">
        <title>Incipient diploidization of the medicinal plant Perilla within 10,000 years.</title>
        <authorList>
            <person name="Zhang Y."/>
            <person name="Shen Q."/>
            <person name="Leng L."/>
            <person name="Zhang D."/>
            <person name="Chen S."/>
            <person name="Shi Y."/>
            <person name="Ning Z."/>
            <person name="Chen S."/>
        </authorList>
    </citation>
    <scope>NUCLEOTIDE SEQUENCE [LARGE SCALE GENOMIC DNA]</scope>
    <source>
        <strain evidence="9">cv. PC099</strain>
    </source>
</reference>
<feature type="coiled-coil region" evidence="6">
    <location>
        <begin position="131"/>
        <end position="165"/>
    </location>
</feature>
<protein>
    <recommendedName>
        <fullName evidence="7">BZIP domain-containing protein</fullName>
    </recommendedName>
</protein>
<dbReference type="FunFam" id="1.20.5.170:FF:000020">
    <property type="entry name" value="BZIP transcription factor"/>
    <property type="match status" value="1"/>
</dbReference>
<dbReference type="InterPro" id="IPR004827">
    <property type="entry name" value="bZIP"/>
</dbReference>
<keyword evidence="2" id="KW-0805">Transcription regulation</keyword>
<dbReference type="GO" id="GO:0045893">
    <property type="term" value="P:positive regulation of DNA-templated transcription"/>
    <property type="evidence" value="ECO:0007669"/>
    <property type="project" value="TreeGrafter"/>
</dbReference>
<evidence type="ECO:0000256" key="6">
    <source>
        <dbReference type="SAM" id="Coils"/>
    </source>
</evidence>
<gene>
    <name evidence="8" type="ORF">C2S53_015858</name>
</gene>
<dbReference type="GO" id="GO:0005634">
    <property type="term" value="C:nucleus"/>
    <property type="evidence" value="ECO:0007669"/>
    <property type="project" value="UniProtKB-SubCell"/>
</dbReference>
<dbReference type="SUPFAM" id="SSF57959">
    <property type="entry name" value="Leucine zipper domain"/>
    <property type="match status" value="1"/>
</dbReference>
<keyword evidence="3" id="KW-0238">DNA-binding</keyword>
<evidence type="ECO:0000256" key="3">
    <source>
        <dbReference type="ARBA" id="ARBA00023125"/>
    </source>
</evidence>
<dbReference type="GO" id="GO:0046982">
    <property type="term" value="F:protein heterodimerization activity"/>
    <property type="evidence" value="ECO:0007669"/>
    <property type="project" value="UniProtKB-ARBA"/>
</dbReference>
<dbReference type="PANTHER" id="PTHR45764">
    <property type="entry name" value="BZIP TRANSCRIPTION FACTOR 44"/>
    <property type="match status" value="1"/>
</dbReference>
<dbReference type="Gene3D" id="1.20.5.170">
    <property type="match status" value="1"/>
</dbReference>
<evidence type="ECO:0000256" key="5">
    <source>
        <dbReference type="ARBA" id="ARBA00023242"/>
    </source>
</evidence>
<feature type="domain" description="BZIP" evidence="7">
    <location>
        <begin position="120"/>
        <end position="166"/>
    </location>
</feature>
<evidence type="ECO:0000256" key="2">
    <source>
        <dbReference type="ARBA" id="ARBA00023015"/>
    </source>
</evidence>
<sequence length="235" mass="27142">MHGPSSAFKYHSPVLSFSPFTRLPTPPTGNRFSSRSVRVSAMLCSLENHPFRFLETEPPVVFHDEEPVVFNPHPSQEPVSSSSGSYNTHHVHSLKLNWKNFKTLTSCSDGTSHSAGSVVDERKFRRMISNRESARRSRMRKQKHLENLRNQLNRLRIDNRELLNRVTAAVQTEQLIRWENERLRSEAVVLRQRLWNVRQVLVVRQLQQHLNPSAWPCNNVTSINGQSQQNCSLIT</sequence>
<comment type="subcellular location">
    <subcellularLocation>
        <location evidence="1">Nucleus</location>
    </subcellularLocation>
</comment>
<dbReference type="Pfam" id="PF00170">
    <property type="entry name" value="bZIP_1"/>
    <property type="match status" value="1"/>
</dbReference>
<dbReference type="GO" id="GO:0003700">
    <property type="term" value="F:DNA-binding transcription factor activity"/>
    <property type="evidence" value="ECO:0007669"/>
    <property type="project" value="InterPro"/>
</dbReference>
<dbReference type="InterPro" id="IPR045314">
    <property type="entry name" value="bZIP_plant_GBF1"/>
</dbReference>
<comment type="caution">
    <text evidence="8">The sequence shown here is derived from an EMBL/GenBank/DDBJ whole genome shotgun (WGS) entry which is preliminary data.</text>
</comment>
<keyword evidence="5" id="KW-0539">Nucleus</keyword>
<evidence type="ECO:0000256" key="1">
    <source>
        <dbReference type="ARBA" id="ARBA00004123"/>
    </source>
</evidence>
<keyword evidence="4" id="KW-0804">Transcription</keyword>
<proteinExistence type="predicted"/>
<dbReference type="PROSITE" id="PS50217">
    <property type="entry name" value="BZIP"/>
    <property type="match status" value="1"/>
</dbReference>
<dbReference type="Proteomes" id="UP001190926">
    <property type="component" value="Unassembled WGS sequence"/>
</dbReference>
<dbReference type="SMART" id="SM00338">
    <property type="entry name" value="BRLZ"/>
    <property type="match status" value="1"/>
</dbReference>
<dbReference type="AlphaFoldDB" id="A0AAD4J5M6"/>
<dbReference type="EMBL" id="SDAM02000145">
    <property type="protein sequence ID" value="KAH6827660.1"/>
    <property type="molecule type" value="Genomic_DNA"/>
</dbReference>
<dbReference type="CDD" id="cd14702">
    <property type="entry name" value="bZIP_plant_GBF1"/>
    <property type="match status" value="1"/>
</dbReference>
<dbReference type="PANTHER" id="PTHR45764:SF21">
    <property type="entry name" value="OS03G0770000 PROTEIN"/>
    <property type="match status" value="1"/>
</dbReference>
<accession>A0AAD4J5M6</accession>
<keyword evidence="9" id="KW-1185">Reference proteome</keyword>
<dbReference type="InterPro" id="IPR046347">
    <property type="entry name" value="bZIP_sf"/>
</dbReference>